<gene>
    <name evidence="3" type="ORF">GGD88_003275</name>
</gene>
<dbReference type="Gene3D" id="2.10.109.10">
    <property type="entry name" value="Umud Fragment, subunit A"/>
    <property type="match status" value="1"/>
</dbReference>
<reference evidence="3 4" key="1">
    <citation type="submission" date="2020-08" db="EMBL/GenBank/DDBJ databases">
        <title>Genome sequencing of Purple Non-Sulfur Bacteria from various extreme environments.</title>
        <authorList>
            <person name="Mayer M."/>
        </authorList>
    </citation>
    <scope>NUCLEOTIDE SEQUENCE [LARGE SCALE GENOMIC DNA]</scope>
    <source>
        <strain evidence="3 4">JA135</strain>
    </source>
</reference>
<dbReference type="SUPFAM" id="SSF51306">
    <property type="entry name" value="LexA/Signal peptidase"/>
    <property type="match status" value="1"/>
</dbReference>
<dbReference type="InterPro" id="IPR036286">
    <property type="entry name" value="LexA/Signal_pep-like_sf"/>
</dbReference>
<dbReference type="InterPro" id="IPR039418">
    <property type="entry name" value="LexA-like"/>
</dbReference>
<accession>A0A7W6S246</accession>
<organism evidence="3 4">
    <name type="scientific">Roseospira goensis</name>
    <dbReference type="NCBI Taxonomy" id="391922"/>
    <lineage>
        <taxon>Bacteria</taxon>
        <taxon>Pseudomonadati</taxon>
        <taxon>Pseudomonadota</taxon>
        <taxon>Alphaproteobacteria</taxon>
        <taxon>Rhodospirillales</taxon>
        <taxon>Rhodospirillaceae</taxon>
        <taxon>Roseospira</taxon>
    </lineage>
</organism>
<sequence>MDTPADRLRQARKAAGFATAADAAARFGWNVNTYKSHENGQRGLRPEAAERYGVHFQVAPAWLQFGQGGALREGLGRESVRMVPYAGPGFAEDPAGVRTTATPDAPAPGGARDSDEGRAPDAATHAATHATTHATTGATTDATTGATTGALTNGGADAATEAGTGAPGTGADVDLARPRLDGLVGDRDLPVFGSALGGPAGEMIVSFEPIEWVRRPAPLDGVNGGFGFYMIGESMSPAFEPGDMILCHPTRPPYAGQDVLVIRRVADGQTALVKRLVRVDGRGLVLRQFNPPGEFAVPRDEVVSFHLVVGKYSRR</sequence>
<protein>
    <submittedName>
        <fullName evidence="3">Phage repressor protein C with HTH and peptisase S24 domain</fullName>
    </submittedName>
</protein>
<dbReference type="PROSITE" id="PS50943">
    <property type="entry name" value="HTH_CROC1"/>
    <property type="match status" value="1"/>
</dbReference>
<dbReference type="SMART" id="SM00530">
    <property type="entry name" value="HTH_XRE"/>
    <property type="match status" value="1"/>
</dbReference>
<keyword evidence="4" id="KW-1185">Reference proteome</keyword>
<dbReference type="Proteomes" id="UP000555728">
    <property type="component" value="Unassembled WGS sequence"/>
</dbReference>
<proteinExistence type="predicted"/>
<dbReference type="CDD" id="cd06529">
    <property type="entry name" value="S24_LexA-like"/>
    <property type="match status" value="1"/>
</dbReference>
<dbReference type="Pfam" id="PF13560">
    <property type="entry name" value="HTH_31"/>
    <property type="match status" value="1"/>
</dbReference>
<feature type="compositionally biased region" description="Low complexity" evidence="1">
    <location>
        <begin position="98"/>
        <end position="111"/>
    </location>
</feature>
<dbReference type="RefSeq" id="WP_184437359.1">
    <property type="nucleotide sequence ID" value="NZ_JACIGI010000040.1"/>
</dbReference>
<dbReference type="InterPro" id="IPR010982">
    <property type="entry name" value="Lambda_DNA-bd_dom_sf"/>
</dbReference>
<dbReference type="InterPro" id="IPR015927">
    <property type="entry name" value="Peptidase_S24_S26A/B/C"/>
</dbReference>
<dbReference type="SUPFAM" id="SSF47413">
    <property type="entry name" value="lambda repressor-like DNA-binding domains"/>
    <property type="match status" value="1"/>
</dbReference>
<name>A0A7W6S246_9PROT</name>
<dbReference type="EMBL" id="JACIGI010000040">
    <property type="protein sequence ID" value="MBB4287525.1"/>
    <property type="molecule type" value="Genomic_DNA"/>
</dbReference>
<evidence type="ECO:0000259" key="2">
    <source>
        <dbReference type="PROSITE" id="PS50943"/>
    </source>
</evidence>
<dbReference type="Pfam" id="PF00717">
    <property type="entry name" value="Peptidase_S24"/>
    <property type="match status" value="1"/>
</dbReference>
<feature type="compositionally biased region" description="Low complexity" evidence="1">
    <location>
        <begin position="120"/>
        <end position="164"/>
    </location>
</feature>
<dbReference type="InterPro" id="IPR001387">
    <property type="entry name" value="Cro/C1-type_HTH"/>
</dbReference>
<comment type="caution">
    <text evidence="3">The sequence shown here is derived from an EMBL/GenBank/DDBJ whole genome shotgun (WGS) entry which is preliminary data.</text>
</comment>
<dbReference type="AlphaFoldDB" id="A0A7W6S246"/>
<feature type="region of interest" description="Disordered" evidence="1">
    <location>
        <begin position="89"/>
        <end position="174"/>
    </location>
</feature>
<dbReference type="Gene3D" id="1.10.260.40">
    <property type="entry name" value="lambda repressor-like DNA-binding domains"/>
    <property type="match status" value="1"/>
</dbReference>
<feature type="domain" description="HTH cro/C1-type" evidence="2">
    <location>
        <begin position="8"/>
        <end position="63"/>
    </location>
</feature>
<dbReference type="GO" id="GO:0003677">
    <property type="term" value="F:DNA binding"/>
    <property type="evidence" value="ECO:0007669"/>
    <property type="project" value="InterPro"/>
</dbReference>
<evidence type="ECO:0000313" key="4">
    <source>
        <dbReference type="Proteomes" id="UP000555728"/>
    </source>
</evidence>
<evidence type="ECO:0000256" key="1">
    <source>
        <dbReference type="SAM" id="MobiDB-lite"/>
    </source>
</evidence>
<evidence type="ECO:0000313" key="3">
    <source>
        <dbReference type="EMBL" id="MBB4287525.1"/>
    </source>
</evidence>